<dbReference type="GO" id="GO:0004556">
    <property type="term" value="F:alpha-amylase activity"/>
    <property type="evidence" value="ECO:0007669"/>
    <property type="project" value="TreeGrafter"/>
</dbReference>
<gene>
    <name evidence="3" type="ORF">SAMN05192529_111116</name>
</gene>
<organism evidence="3 4">
    <name type="scientific">Arachidicoccus rhizosphaerae</name>
    <dbReference type="NCBI Taxonomy" id="551991"/>
    <lineage>
        <taxon>Bacteria</taxon>
        <taxon>Pseudomonadati</taxon>
        <taxon>Bacteroidota</taxon>
        <taxon>Chitinophagia</taxon>
        <taxon>Chitinophagales</taxon>
        <taxon>Chitinophagaceae</taxon>
        <taxon>Arachidicoccus</taxon>
    </lineage>
</organism>
<dbReference type="InterPro" id="IPR017853">
    <property type="entry name" value="GH"/>
</dbReference>
<feature type="chain" id="PRO_5011610293" evidence="1">
    <location>
        <begin position="20"/>
        <end position="603"/>
    </location>
</feature>
<dbReference type="PANTHER" id="PTHR10357:SF205">
    <property type="entry name" value="O-GLYCOSYL HYDROLASE FAMILY 13"/>
    <property type="match status" value="1"/>
</dbReference>
<name>A0A1H3ZLT6_9BACT</name>
<keyword evidence="3" id="KW-0378">Hydrolase</keyword>
<dbReference type="CDD" id="cd11349">
    <property type="entry name" value="AmyAc_3"/>
    <property type="match status" value="1"/>
</dbReference>
<evidence type="ECO:0000259" key="2">
    <source>
        <dbReference type="SMART" id="SM00642"/>
    </source>
</evidence>
<sequence length="603" mass="66790">MNKSLVCKGLKKACLAAMAVLMLGSCQNKGKQQNSERAAAAISTTKPVIYQVFVRLFGNQNLTNHFYGSIEQNGVGKFNDITGRALDSIKALGVTHIWYTGVLEHATMTDYSRYGIQPDDPDVVKGRAGSPYAVKDYYDVDPDLASNVDHRLLEFDSLIARTHKHGLKVIMDFIPNHVARSYHSDKKPAGIVDFGAKDDKSLNFSANNDFYYLPGTAFKVPAGVDAGGPEFTSALKDGRFAEVPAKVTGNNVLRPDPSIDDWYETVKLNYGIDLFHGDSSHFNPMPPVWTKMRDILFYWAGQRVDGFRCDMAEMVPLPFWSFVIAQVKAKYPDVIFIAEAYDPQKYAAFTKPGTFDYLYNKVGLYDALKPIIKNDSGANTAQITQVLNQQRPFAGHMLNFLENHDEERIASNSFAGDAFWGEAAMGVAATVGPGPVLLYFGQELGVSANEAEGFGGADGRTTLFDYWGIPVYQHWVNEGKFDGGHLDDRQRSLRAFYQSLFRMISRHSVMHDGKLSVIKSPGLGKLGFAYLRYNQQETLFFAANFNHKSSLHAALNLPDSVSLGAAKALRPLLSNTNDDSFALDGNTIEIELPAGGFQVWRIR</sequence>
<evidence type="ECO:0000256" key="1">
    <source>
        <dbReference type="SAM" id="SignalP"/>
    </source>
</evidence>
<dbReference type="SMART" id="SM00642">
    <property type="entry name" value="Aamy"/>
    <property type="match status" value="1"/>
</dbReference>
<evidence type="ECO:0000313" key="4">
    <source>
        <dbReference type="Proteomes" id="UP000199041"/>
    </source>
</evidence>
<dbReference type="GO" id="GO:0009313">
    <property type="term" value="P:oligosaccharide catabolic process"/>
    <property type="evidence" value="ECO:0007669"/>
    <property type="project" value="TreeGrafter"/>
</dbReference>
<dbReference type="RefSeq" id="WP_211481818.1">
    <property type="nucleotide sequence ID" value="NZ_FNQY01000011.1"/>
</dbReference>
<protein>
    <submittedName>
        <fullName evidence="3">Glycosidase</fullName>
    </submittedName>
</protein>
<keyword evidence="3" id="KW-0326">Glycosidase</keyword>
<dbReference type="STRING" id="551991.SAMN05192529_111116"/>
<dbReference type="Pfam" id="PF00128">
    <property type="entry name" value="Alpha-amylase"/>
    <property type="match status" value="1"/>
</dbReference>
<evidence type="ECO:0000313" key="3">
    <source>
        <dbReference type="EMBL" id="SEA24766.1"/>
    </source>
</evidence>
<accession>A0A1H3ZLT6</accession>
<dbReference type="SUPFAM" id="SSF51445">
    <property type="entry name" value="(Trans)glycosidases"/>
    <property type="match status" value="1"/>
</dbReference>
<proteinExistence type="predicted"/>
<feature type="signal peptide" evidence="1">
    <location>
        <begin position="1"/>
        <end position="19"/>
    </location>
</feature>
<dbReference type="AlphaFoldDB" id="A0A1H3ZLT6"/>
<feature type="domain" description="Glycosyl hydrolase family 13 catalytic" evidence="2">
    <location>
        <begin position="51"/>
        <end position="494"/>
    </location>
</feature>
<dbReference type="Gene3D" id="3.20.20.80">
    <property type="entry name" value="Glycosidases"/>
    <property type="match status" value="2"/>
</dbReference>
<dbReference type="EMBL" id="FNQY01000011">
    <property type="protein sequence ID" value="SEA24766.1"/>
    <property type="molecule type" value="Genomic_DNA"/>
</dbReference>
<dbReference type="InterPro" id="IPR006047">
    <property type="entry name" value="GH13_cat_dom"/>
</dbReference>
<dbReference type="PROSITE" id="PS51257">
    <property type="entry name" value="PROKAR_LIPOPROTEIN"/>
    <property type="match status" value="1"/>
</dbReference>
<keyword evidence="1" id="KW-0732">Signal</keyword>
<dbReference type="Proteomes" id="UP000199041">
    <property type="component" value="Unassembled WGS sequence"/>
</dbReference>
<reference evidence="3 4" key="1">
    <citation type="submission" date="2016-10" db="EMBL/GenBank/DDBJ databases">
        <authorList>
            <person name="de Groot N.N."/>
        </authorList>
    </citation>
    <scope>NUCLEOTIDE SEQUENCE [LARGE SCALE GENOMIC DNA]</scope>
    <source>
        <strain evidence="3 4">Vu-144</strain>
    </source>
</reference>
<keyword evidence="4" id="KW-1185">Reference proteome</keyword>
<dbReference type="PANTHER" id="PTHR10357">
    <property type="entry name" value="ALPHA-AMYLASE FAMILY MEMBER"/>
    <property type="match status" value="1"/>
</dbReference>